<comment type="similarity">
    <text evidence="1 3">Belongs to the pirin family.</text>
</comment>
<feature type="binding site" evidence="2">
    <location>
        <position position="104"/>
    </location>
    <ligand>
        <name>Fe cation</name>
        <dbReference type="ChEBI" id="CHEBI:24875"/>
    </ligand>
</feature>
<protein>
    <recommendedName>
        <fullName evidence="4">Pirin N-terminal domain-containing protein</fullName>
    </recommendedName>
</protein>
<dbReference type="InterPro" id="IPR014710">
    <property type="entry name" value="RmlC-like_jellyroll"/>
</dbReference>
<dbReference type="Gene3D" id="2.60.120.10">
    <property type="entry name" value="Jelly Rolls"/>
    <property type="match status" value="1"/>
</dbReference>
<dbReference type="InterPro" id="IPR011051">
    <property type="entry name" value="RmlC_Cupin_sf"/>
</dbReference>
<comment type="cofactor">
    <cofactor evidence="2">
        <name>Fe cation</name>
        <dbReference type="ChEBI" id="CHEBI:24875"/>
    </cofactor>
    <text evidence="2">Binds 1 Fe cation per subunit.</text>
</comment>
<dbReference type="InterPro" id="IPR003829">
    <property type="entry name" value="Pirin_N_dom"/>
</dbReference>
<reference evidence="5 6" key="1">
    <citation type="submission" date="2019-09" db="EMBL/GenBank/DDBJ databases">
        <title>Sulfurimonas gotlandica sp. nov., a chemoautotrophic and psychrotolerant epsilonproteobacterium isolated from a pelagic redoxcline, and an emended description of the genus Sulfurimonas.</title>
        <authorList>
            <person name="Wang S."/>
            <person name="Jiang L."/>
            <person name="Shao S."/>
        </authorList>
    </citation>
    <scope>NUCLEOTIDE SEQUENCE [LARGE SCALE GENOMIC DNA]</scope>
    <source>
        <strain evidence="5 6">GYSZ_1</strain>
    </source>
</reference>
<feature type="domain" description="Pirin N-terminal" evidence="4">
    <location>
        <begin position="51"/>
        <end position="116"/>
    </location>
</feature>
<evidence type="ECO:0000256" key="2">
    <source>
        <dbReference type="PIRSR" id="PIRSR006232-1"/>
    </source>
</evidence>
<sequence length="244" mass="27984">MLLHKSKSDQQIQHLFNNSFTENKPIPFPEHNKHYAYSSLFYWAHLVAHESAEFPLHGHKGFEIMTFVLKGSLEHFDTATNVWTPIKQGGFQIIQAGSGVMHSERIVKGSEVFQIWFDPDFSKTLKTDPSYQDYTEDNLSIDNAENVKAIEYIGTKSDIEHQTADISIRREFFQKGTYTKKTGISYVYSIYVMEGEGSINKKSVVQDDFVVIDDTSSFVVDAKDELELFIIKSPKVLPYPRVKI</sequence>
<dbReference type="InterPro" id="IPR012093">
    <property type="entry name" value="Pirin"/>
</dbReference>
<dbReference type="OrthoDB" id="9780903at2"/>
<organism evidence="5 6">
    <name type="scientific">Sulfurimonas lithotrophica</name>
    <dbReference type="NCBI Taxonomy" id="2590022"/>
    <lineage>
        <taxon>Bacteria</taxon>
        <taxon>Pseudomonadati</taxon>
        <taxon>Campylobacterota</taxon>
        <taxon>Epsilonproteobacteria</taxon>
        <taxon>Campylobacterales</taxon>
        <taxon>Sulfurimonadaceae</taxon>
        <taxon>Sulfurimonas</taxon>
    </lineage>
</organism>
<feature type="binding site" evidence="2">
    <location>
        <position position="59"/>
    </location>
    <ligand>
        <name>Fe cation</name>
        <dbReference type="ChEBI" id="CHEBI:24875"/>
    </ligand>
</feature>
<dbReference type="GO" id="GO:0046872">
    <property type="term" value="F:metal ion binding"/>
    <property type="evidence" value="ECO:0007669"/>
    <property type="project" value="UniProtKB-KW"/>
</dbReference>
<proteinExistence type="inferred from homology"/>
<evidence type="ECO:0000313" key="6">
    <source>
        <dbReference type="Proteomes" id="UP000326944"/>
    </source>
</evidence>
<dbReference type="KEGG" id="sulg:FJR48_10645"/>
<evidence type="ECO:0000313" key="5">
    <source>
        <dbReference type="EMBL" id="QFR50160.1"/>
    </source>
</evidence>
<accession>A0A5P8P3Q0</accession>
<dbReference type="PIRSF" id="PIRSF006232">
    <property type="entry name" value="Pirin"/>
    <property type="match status" value="1"/>
</dbReference>
<dbReference type="PANTHER" id="PTHR13903">
    <property type="entry name" value="PIRIN-RELATED"/>
    <property type="match status" value="1"/>
</dbReference>
<name>A0A5P8P3Q0_9BACT</name>
<dbReference type="PANTHER" id="PTHR13903:SF8">
    <property type="entry name" value="PIRIN"/>
    <property type="match status" value="1"/>
</dbReference>
<evidence type="ECO:0000256" key="3">
    <source>
        <dbReference type="RuleBase" id="RU003457"/>
    </source>
</evidence>
<dbReference type="SUPFAM" id="SSF51182">
    <property type="entry name" value="RmlC-like cupins"/>
    <property type="match status" value="1"/>
</dbReference>
<keyword evidence="6" id="KW-1185">Reference proteome</keyword>
<keyword evidence="2" id="KW-0408">Iron</keyword>
<dbReference type="EMBL" id="CP043617">
    <property type="protein sequence ID" value="QFR50160.1"/>
    <property type="molecule type" value="Genomic_DNA"/>
</dbReference>
<evidence type="ECO:0000259" key="4">
    <source>
        <dbReference type="Pfam" id="PF02678"/>
    </source>
</evidence>
<dbReference type="AlphaFoldDB" id="A0A5P8P3Q0"/>
<dbReference type="RefSeq" id="WP_152308108.1">
    <property type="nucleotide sequence ID" value="NZ_CP043617.1"/>
</dbReference>
<evidence type="ECO:0000256" key="1">
    <source>
        <dbReference type="ARBA" id="ARBA00008416"/>
    </source>
</evidence>
<dbReference type="Proteomes" id="UP000326944">
    <property type="component" value="Chromosome"/>
</dbReference>
<feature type="binding site" evidence="2">
    <location>
        <position position="57"/>
    </location>
    <ligand>
        <name>Fe cation</name>
        <dbReference type="ChEBI" id="CHEBI:24875"/>
    </ligand>
</feature>
<keyword evidence="2" id="KW-0479">Metal-binding</keyword>
<gene>
    <name evidence="5" type="ORF">FJR48_10645</name>
</gene>
<feature type="binding site" evidence="2">
    <location>
        <position position="102"/>
    </location>
    <ligand>
        <name>Fe cation</name>
        <dbReference type="ChEBI" id="CHEBI:24875"/>
    </ligand>
</feature>
<dbReference type="Pfam" id="PF02678">
    <property type="entry name" value="Pirin"/>
    <property type="match status" value="1"/>
</dbReference>